<keyword evidence="7" id="KW-0378">Hydrolase</keyword>
<dbReference type="AlphaFoldDB" id="A0A2P4Z370"/>
<dbReference type="PANTHER" id="PTHR21646:SF16">
    <property type="entry name" value="U4_U6.U5 TRI-SNRNP-ASSOCIATED PROTEIN 2"/>
    <property type="match status" value="1"/>
</dbReference>
<dbReference type="InterPro" id="IPR050185">
    <property type="entry name" value="Ub_carboxyl-term_hydrolase"/>
</dbReference>
<comment type="caution">
    <text evidence="7">The sequence shown here is derived from an EMBL/GenBank/DDBJ whole genome shotgun (WGS) entry which is preliminary data.</text>
</comment>
<dbReference type="SMART" id="SM00290">
    <property type="entry name" value="ZnF_UBP"/>
    <property type="match status" value="1"/>
</dbReference>
<keyword evidence="3" id="KW-0862">Zinc</keyword>
<dbReference type="InterPro" id="IPR001607">
    <property type="entry name" value="Znf_UBP"/>
</dbReference>
<keyword evidence="2 4" id="KW-0863">Zinc-finger</keyword>
<dbReference type="InterPro" id="IPR028889">
    <property type="entry name" value="USP"/>
</dbReference>
<dbReference type="InterPro" id="IPR013083">
    <property type="entry name" value="Znf_RING/FYVE/PHD"/>
</dbReference>
<evidence type="ECO:0000256" key="1">
    <source>
        <dbReference type="ARBA" id="ARBA00022723"/>
    </source>
</evidence>
<evidence type="ECO:0000259" key="6">
    <source>
        <dbReference type="PROSITE" id="PS50271"/>
    </source>
</evidence>
<dbReference type="GO" id="GO:0008270">
    <property type="term" value="F:zinc ion binding"/>
    <property type="evidence" value="ECO:0007669"/>
    <property type="project" value="UniProtKB-KW"/>
</dbReference>
<accession>A0A2P4Z370</accession>
<protein>
    <submittedName>
        <fullName evidence="7">Ubiquitin carboxyl-terminal hydrolase family protein</fullName>
    </submittedName>
</protein>
<reference evidence="7 8" key="1">
    <citation type="submission" date="2014-04" db="EMBL/GenBank/DDBJ databases">
        <title>Comparative Genomics of Cryptosporidium Species.</title>
        <authorList>
            <person name="Silva J.C."/>
            <person name="Su Q."/>
            <person name="Chalmers R."/>
            <person name="Chibucos M.C."/>
            <person name="Elwin K."/>
            <person name="Godinez A."/>
            <person name="Guo F."/>
            <person name="Huynh K."/>
            <person name="Orvis J."/>
            <person name="Ott S."/>
            <person name="Sadzewicz L."/>
            <person name="Sengamalay N."/>
            <person name="Shetty A."/>
            <person name="Sun M."/>
            <person name="Tallon L."/>
            <person name="Xiao L."/>
            <person name="Zhang H."/>
            <person name="Fraser C.M."/>
            <person name="Zhu G."/>
            <person name="Kissinger J."/>
            <person name="Widmer G."/>
        </authorList>
    </citation>
    <scope>NUCLEOTIDE SEQUENCE [LARGE SCALE GENOMIC DNA]</scope>
    <source>
        <strain evidence="7 8">UKMEL1</strain>
    </source>
</reference>
<dbReference type="GO" id="GO:0004843">
    <property type="term" value="F:cysteine-type deubiquitinase activity"/>
    <property type="evidence" value="ECO:0007669"/>
    <property type="project" value="InterPro"/>
</dbReference>
<sequence length="498" mass="57052">MGDHSEKDGERCPYLSSIKRSVLDFDYEKICSVTLREEHIYCCLVCGINYQGKGKDSIAYKHSLELRHHLFINLTNSSIICLPNDYEIYEHSLEDIKGYLQPRFNSEIISSSLYDVSRTFDGIEFFPGFIGLSNFGNNDSLNSIILILSRITEFRDLCLSYQLYSKEIEKRIPDPLLFSIIESIQKIYNPNNLKGKFSPYNLVKIIEKKSNGKFSFSKISNSSTSSNSFIQSNVGIQSSTLIDPMALFSWIIYYLKKKIDKYLRKFQIKFIPDIQKDANKSHMNIIDACIRGELNKKPSKYPNNKKSESSADNLMGSKKYSELKSAESTCFNCLSLTLPSIIETTMGISNSAQGGEDKTISQIPIYQLLDSKFFSSSSSSQLISKLPYYLFIHFSRFSKANLNLEKNKTLVFFPLIDLDLSSYIHPDYISFNPCTKYNLIANISHKGTINSGKFITQLLHPTRNEWIEIEDINVKVVLPQEILLNETYIIVYKRSDLI</sequence>
<dbReference type="Gene3D" id="3.90.70.10">
    <property type="entry name" value="Cysteine proteinases"/>
    <property type="match status" value="1"/>
</dbReference>
<dbReference type="InterPro" id="IPR038765">
    <property type="entry name" value="Papain-like_cys_pep_sf"/>
</dbReference>
<dbReference type="InterPro" id="IPR001394">
    <property type="entry name" value="Peptidase_C19_UCH"/>
</dbReference>
<evidence type="ECO:0000256" key="3">
    <source>
        <dbReference type="ARBA" id="ARBA00022833"/>
    </source>
</evidence>
<dbReference type="SUPFAM" id="SSF57850">
    <property type="entry name" value="RING/U-box"/>
    <property type="match status" value="1"/>
</dbReference>
<dbReference type="PROSITE" id="PS50235">
    <property type="entry name" value="USP_3"/>
    <property type="match status" value="1"/>
</dbReference>
<keyword evidence="1" id="KW-0479">Metal-binding</keyword>
<dbReference type="OrthoDB" id="10263353at2759"/>
<dbReference type="PROSITE" id="PS50271">
    <property type="entry name" value="ZF_UBP"/>
    <property type="match status" value="1"/>
</dbReference>
<dbReference type="VEuPathDB" id="CryptoDB:CmeUKMEL1_12510"/>
<evidence type="ECO:0000256" key="4">
    <source>
        <dbReference type="PROSITE-ProRule" id="PRU00502"/>
    </source>
</evidence>
<dbReference type="Gene3D" id="3.30.40.10">
    <property type="entry name" value="Zinc/RING finger domain, C3HC4 (zinc finger)"/>
    <property type="match status" value="1"/>
</dbReference>
<dbReference type="Proteomes" id="UP000236928">
    <property type="component" value="Unassembled WGS sequence"/>
</dbReference>
<dbReference type="GO" id="GO:0016579">
    <property type="term" value="P:protein deubiquitination"/>
    <property type="evidence" value="ECO:0007669"/>
    <property type="project" value="InterPro"/>
</dbReference>
<gene>
    <name evidence="7" type="ORF">CmeUKMEL1_12510</name>
</gene>
<evidence type="ECO:0000256" key="2">
    <source>
        <dbReference type="ARBA" id="ARBA00022771"/>
    </source>
</evidence>
<evidence type="ECO:0000313" key="8">
    <source>
        <dbReference type="Proteomes" id="UP000236928"/>
    </source>
</evidence>
<evidence type="ECO:0000313" key="7">
    <source>
        <dbReference type="EMBL" id="POM84461.1"/>
    </source>
</evidence>
<proteinExistence type="predicted"/>
<name>A0A2P4Z370_9CRYT</name>
<dbReference type="Pfam" id="PF00443">
    <property type="entry name" value="UCH"/>
    <property type="match status" value="1"/>
</dbReference>
<organism evidence="7 8">
    <name type="scientific">Cryptosporidium meleagridis</name>
    <dbReference type="NCBI Taxonomy" id="93969"/>
    <lineage>
        <taxon>Eukaryota</taxon>
        <taxon>Sar</taxon>
        <taxon>Alveolata</taxon>
        <taxon>Apicomplexa</taxon>
        <taxon>Conoidasida</taxon>
        <taxon>Coccidia</taxon>
        <taxon>Eucoccidiorida</taxon>
        <taxon>Eimeriorina</taxon>
        <taxon>Cryptosporidiidae</taxon>
        <taxon>Cryptosporidium</taxon>
    </lineage>
</organism>
<dbReference type="SUPFAM" id="SSF54001">
    <property type="entry name" value="Cysteine proteinases"/>
    <property type="match status" value="1"/>
</dbReference>
<feature type="domain" description="UBP-type" evidence="6">
    <location>
        <begin position="10"/>
        <end position="107"/>
    </location>
</feature>
<feature type="domain" description="USP" evidence="5">
    <location>
        <begin position="130"/>
        <end position="495"/>
    </location>
</feature>
<evidence type="ECO:0000259" key="5">
    <source>
        <dbReference type="PROSITE" id="PS50235"/>
    </source>
</evidence>
<keyword evidence="8" id="KW-1185">Reference proteome</keyword>
<dbReference type="EMBL" id="JIBK01000045">
    <property type="protein sequence ID" value="POM84461.1"/>
    <property type="molecule type" value="Genomic_DNA"/>
</dbReference>
<dbReference type="Pfam" id="PF02148">
    <property type="entry name" value="zf-UBP"/>
    <property type="match status" value="1"/>
</dbReference>
<dbReference type="PANTHER" id="PTHR21646">
    <property type="entry name" value="UBIQUITIN CARBOXYL-TERMINAL HYDROLASE"/>
    <property type="match status" value="1"/>
</dbReference>